<organism evidence="1 2">
    <name type="scientific">Riccia fluitans</name>
    <dbReference type="NCBI Taxonomy" id="41844"/>
    <lineage>
        <taxon>Eukaryota</taxon>
        <taxon>Viridiplantae</taxon>
        <taxon>Streptophyta</taxon>
        <taxon>Embryophyta</taxon>
        <taxon>Marchantiophyta</taxon>
        <taxon>Marchantiopsida</taxon>
        <taxon>Marchantiidae</taxon>
        <taxon>Marchantiales</taxon>
        <taxon>Ricciaceae</taxon>
        <taxon>Riccia</taxon>
    </lineage>
</organism>
<comment type="caution">
    <text evidence="1">The sequence shown here is derived from an EMBL/GenBank/DDBJ whole genome shotgun (WGS) entry which is preliminary data.</text>
</comment>
<evidence type="ECO:0000313" key="1">
    <source>
        <dbReference type="EMBL" id="KAL2611613.1"/>
    </source>
</evidence>
<accession>A0ABD1XSF7</accession>
<name>A0ABD1XSF7_9MARC</name>
<dbReference type="Proteomes" id="UP001605036">
    <property type="component" value="Unassembled WGS sequence"/>
</dbReference>
<keyword evidence="2" id="KW-1185">Reference proteome</keyword>
<gene>
    <name evidence="1" type="ORF">R1flu_023305</name>
</gene>
<evidence type="ECO:0000313" key="2">
    <source>
        <dbReference type="Proteomes" id="UP001605036"/>
    </source>
</evidence>
<dbReference type="EMBL" id="JBHFFA010000007">
    <property type="protein sequence ID" value="KAL2611613.1"/>
    <property type="molecule type" value="Genomic_DNA"/>
</dbReference>
<protein>
    <submittedName>
        <fullName evidence="1">Uncharacterized protein</fullName>
    </submittedName>
</protein>
<reference evidence="1 2" key="1">
    <citation type="submission" date="2024-09" db="EMBL/GenBank/DDBJ databases">
        <title>Chromosome-scale assembly of Riccia fluitans.</title>
        <authorList>
            <person name="Paukszto L."/>
            <person name="Sawicki J."/>
            <person name="Karawczyk K."/>
            <person name="Piernik-Szablinska J."/>
            <person name="Szczecinska M."/>
            <person name="Mazdziarz M."/>
        </authorList>
    </citation>
    <scope>NUCLEOTIDE SEQUENCE [LARGE SCALE GENOMIC DNA]</scope>
    <source>
        <strain evidence="1">Rf_01</strain>
        <tissue evidence="1">Aerial parts of the thallus</tissue>
    </source>
</reference>
<dbReference type="AlphaFoldDB" id="A0ABD1XSF7"/>
<sequence>MANLHNHDAEVISANIPIGVGDQLAFVKLFLQPKFQKIGEEEMDVCLKADTLTFGVFNCKERGHFIHEMRIQIHPPASCKFVRGASPSTKARTFILQTTTALSARVGSLNPFALRIQRESGVGWSSDAFGWSASADPLGNQSVSWVWTLDRWQDGQVFRRIPAGTSSLFLGRLGSLPFSPRCVQYGEESELEARFILPQKGSINPADDDQKWSIQIEFSVARFRSFWPWPLVRGSFPRPLIHTESFYLVPPALAVGTLAKSEAVLVATTL</sequence>
<proteinExistence type="predicted"/>